<proteinExistence type="predicted"/>
<sequence length="85" mass="9816">MVKHKPHREAPVQSESYGVHTVYHCVCAEIVNAITITFSFFEGMIVGCVVGYFTKDDYKHKEEFADELETGFTYGYKEGHWFSEL</sequence>
<name>A0A6C0DMC9_9ZZZZ</name>
<evidence type="ECO:0000313" key="1">
    <source>
        <dbReference type="EMBL" id="QHT18046.1"/>
    </source>
</evidence>
<accession>A0A6C0DMC9</accession>
<dbReference type="AlphaFoldDB" id="A0A6C0DMC9"/>
<protein>
    <submittedName>
        <fullName evidence="1">Uncharacterized protein</fullName>
    </submittedName>
</protein>
<reference evidence="1" key="1">
    <citation type="journal article" date="2020" name="Nature">
        <title>Giant virus diversity and host interactions through global metagenomics.</title>
        <authorList>
            <person name="Schulz F."/>
            <person name="Roux S."/>
            <person name="Paez-Espino D."/>
            <person name="Jungbluth S."/>
            <person name="Walsh D.A."/>
            <person name="Denef V.J."/>
            <person name="McMahon K.D."/>
            <person name="Konstantinidis K.T."/>
            <person name="Eloe-Fadrosh E.A."/>
            <person name="Kyrpides N.C."/>
            <person name="Woyke T."/>
        </authorList>
    </citation>
    <scope>NUCLEOTIDE SEQUENCE</scope>
    <source>
        <strain evidence="1">GVMAG-M-3300023174-3</strain>
    </source>
</reference>
<organism evidence="1">
    <name type="scientific">viral metagenome</name>
    <dbReference type="NCBI Taxonomy" id="1070528"/>
    <lineage>
        <taxon>unclassified sequences</taxon>
        <taxon>metagenomes</taxon>
        <taxon>organismal metagenomes</taxon>
    </lineage>
</organism>
<dbReference type="EMBL" id="MN739647">
    <property type="protein sequence ID" value="QHT18046.1"/>
    <property type="molecule type" value="Genomic_DNA"/>
</dbReference>